<dbReference type="PROSITE" id="PS00177">
    <property type="entry name" value="TOPOISOMERASE_II"/>
    <property type="match status" value="1"/>
</dbReference>
<evidence type="ECO:0000313" key="13">
    <source>
        <dbReference type="EMBL" id="APD92330.1"/>
    </source>
</evidence>
<keyword evidence="11" id="KW-0413">Isomerase</keyword>
<keyword evidence="9" id="KW-0799">Topoisomerase</keyword>
<evidence type="ECO:0000256" key="7">
    <source>
        <dbReference type="ARBA" id="ARBA00022840"/>
    </source>
</evidence>
<accession>A0AAC9JGU0</accession>
<evidence type="ECO:0000259" key="12">
    <source>
        <dbReference type="PROSITE" id="PS50880"/>
    </source>
</evidence>
<dbReference type="RefSeq" id="WP_071960944.1">
    <property type="nucleotide sequence ID" value="NZ_CP018025.1"/>
</dbReference>
<evidence type="ECO:0000256" key="2">
    <source>
        <dbReference type="ARBA" id="ARBA00001946"/>
    </source>
</evidence>
<evidence type="ECO:0000256" key="10">
    <source>
        <dbReference type="ARBA" id="ARBA00023125"/>
    </source>
</evidence>
<dbReference type="InterPro" id="IPR013759">
    <property type="entry name" value="Topo_IIA_B_C"/>
</dbReference>
<proteinExistence type="predicted"/>
<geneLocation type="plasmid" evidence="14">
    <name>pamcp48-600</name>
</geneLocation>
<dbReference type="InterPro" id="IPR013760">
    <property type="entry name" value="Topo_IIA-like_dom_sf"/>
</dbReference>
<feature type="domain" description="Toprim" evidence="12">
    <location>
        <begin position="421"/>
        <end position="534"/>
    </location>
</feature>
<dbReference type="InterPro" id="IPR001241">
    <property type="entry name" value="Topo_IIA"/>
</dbReference>
<dbReference type="InterPro" id="IPR005737">
    <property type="entry name" value="TopoIV_B_Gneg"/>
</dbReference>
<dbReference type="GO" id="GO:0005524">
    <property type="term" value="F:ATP binding"/>
    <property type="evidence" value="ECO:0007669"/>
    <property type="project" value="UniProtKB-KW"/>
</dbReference>
<evidence type="ECO:0000256" key="8">
    <source>
        <dbReference type="ARBA" id="ARBA00022842"/>
    </source>
</evidence>
<dbReference type="InterPro" id="IPR018522">
    <property type="entry name" value="TopoIIA_CS"/>
</dbReference>
<evidence type="ECO:0000256" key="1">
    <source>
        <dbReference type="ARBA" id="ARBA00000185"/>
    </source>
</evidence>
<dbReference type="PRINTS" id="PR01098">
    <property type="entry name" value="TOPISMRASE4B"/>
</dbReference>
<evidence type="ECO:0000256" key="4">
    <source>
        <dbReference type="ARBA" id="ARBA00019166"/>
    </source>
</evidence>
<dbReference type="SUPFAM" id="SSF54211">
    <property type="entry name" value="Ribosomal protein S5 domain 2-like"/>
    <property type="match status" value="1"/>
</dbReference>
<name>A0AAC9JGU0_9ALTE</name>
<dbReference type="GO" id="GO:0005694">
    <property type="term" value="C:chromosome"/>
    <property type="evidence" value="ECO:0007669"/>
    <property type="project" value="InterPro"/>
</dbReference>
<dbReference type="PROSITE" id="PS50880">
    <property type="entry name" value="TOPRIM"/>
    <property type="match status" value="1"/>
</dbReference>
<dbReference type="InterPro" id="IPR014721">
    <property type="entry name" value="Ribsml_uS5_D2-typ_fold_subgr"/>
</dbReference>
<dbReference type="GO" id="GO:0006265">
    <property type="term" value="P:DNA topological change"/>
    <property type="evidence" value="ECO:0007669"/>
    <property type="project" value="InterPro"/>
</dbReference>
<dbReference type="InterPro" id="IPR003594">
    <property type="entry name" value="HATPase_dom"/>
</dbReference>
<dbReference type="Proteomes" id="UP000182101">
    <property type="component" value="Plasmid pAMCP48-600"/>
</dbReference>
<dbReference type="Gene3D" id="3.30.565.10">
    <property type="entry name" value="Histidine kinase-like ATPase, C-terminal domain"/>
    <property type="match status" value="1"/>
</dbReference>
<keyword evidence="7" id="KW-0067">ATP-binding</keyword>
<keyword evidence="6" id="KW-0547">Nucleotide-binding</keyword>
<keyword evidence="8" id="KW-0460">Magnesium</keyword>
<dbReference type="SUPFAM" id="SSF56719">
    <property type="entry name" value="Type II DNA topoisomerase"/>
    <property type="match status" value="1"/>
</dbReference>
<dbReference type="AlphaFoldDB" id="A0AAC9JGU0"/>
<dbReference type="PRINTS" id="PR00418">
    <property type="entry name" value="TPI2FAMILY"/>
</dbReference>
<dbReference type="InterPro" id="IPR013506">
    <property type="entry name" value="Topo_IIA_bsu_dom2"/>
</dbReference>
<gene>
    <name evidence="13" type="ORF">BM524_20725</name>
</gene>
<evidence type="ECO:0000256" key="5">
    <source>
        <dbReference type="ARBA" id="ARBA00022723"/>
    </source>
</evidence>
<dbReference type="GO" id="GO:0003677">
    <property type="term" value="F:DNA binding"/>
    <property type="evidence" value="ECO:0007669"/>
    <property type="project" value="UniProtKB-KW"/>
</dbReference>
<dbReference type="EC" id="5.6.2.2" evidence="3"/>
<protein>
    <recommendedName>
        <fullName evidence="4">DNA gyrase subunit B</fullName>
        <ecNumber evidence="3">5.6.2.2</ecNumber>
    </recommendedName>
</protein>
<dbReference type="EMBL" id="CP018025">
    <property type="protein sequence ID" value="APD92330.1"/>
    <property type="molecule type" value="Genomic_DNA"/>
</dbReference>
<dbReference type="NCBIfam" id="TIGR01055">
    <property type="entry name" value="parE_Gneg"/>
    <property type="match status" value="1"/>
</dbReference>
<dbReference type="SMART" id="SM00387">
    <property type="entry name" value="HATPase_c"/>
    <property type="match status" value="1"/>
</dbReference>
<dbReference type="Pfam" id="PF00204">
    <property type="entry name" value="DNA_gyraseB"/>
    <property type="match status" value="1"/>
</dbReference>
<dbReference type="Pfam" id="PF00986">
    <property type="entry name" value="DNA_gyraseB_C"/>
    <property type="match status" value="1"/>
</dbReference>
<evidence type="ECO:0000313" key="14">
    <source>
        <dbReference type="Proteomes" id="UP000182101"/>
    </source>
</evidence>
<evidence type="ECO:0000256" key="3">
    <source>
        <dbReference type="ARBA" id="ARBA00012895"/>
    </source>
</evidence>
<dbReference type="InterPro" id="IPR006171">
    <property type="entry name" value="TOPRIM_dom"/>
</dbReference>
<evidence type="ECO:0000256" key="9">
    <source>
        <dbReference type="ARBA" id="ARBA00023029"/>
    </source>
</evidence>
<dbReference type="CDD" id="cd16928">
    <property type="entry name" value="HATPase_GyrB-like"/>
    <property type="match status" value="1"/>
</dbReference>
<dbReference type="GO" id="GO:0046872">
    <property type="term" value="F:metal ion binding"/>
    <property type="evidence" value="ECO:0007669"/>
    <property type="project" value="UniProtKB-KW"/>
</dbReference>
<dbReference type="Pfam" id="PF01751">
    <property type="entry name" value="Toprim"/>
    <property type="match status" value="1"/>
</dbReference>
<reference evidence="13 14" key="1">
    <citation type="submission" date="2016-11" db="EMBL/GenBank/DDBJ databases">
        <title>Networking in microbes: conjugative elements and plasmids in the genus Alteromonas.</title>
        <authorList>
            <person name="Lopez-Perez M."/>
            <person name="Ramon-Marco N."/>
            <person name="Rodriguez-Valera F."/>
        </authorList>
    </citation>
    <scope>NUCLEOTIDE SEQUENCE [LARGE SCALE GENOMIC DNA]</scope>
    <source>
        <strain evidence="13 14">CP48</strain>
        <plasmid evidence="14">pamcp48-600</plasmid>
    </source>
</reference>
<dbReference type="Gene3D" id="3.30.230.10">
    <property type="match status" value="1"/>
</dbReference>
<dbReference type="SUPFAM" id="SSF55874">
    <property type="entry name" value="ATPase domain of HSP90 chaperone/DNA topoisomerase II/histidine kinase"/>
    <property type="match status" value="1"/>
</dbReference>
<evidence type="ECO:0000256" key="6">
    <source>
        <dbReference type="ARBA" id="ARBA00022741"/>
    </source>
</evidence>
<keyword evidence="13" id="KW-0614">Plasmid</keyword>
<dbReference type="SMART" id="SM00433">
    <property type="entry name" value="TOP2c"/>
    <property type="match status" value="1"/>
</dbReference>
<dbReference type="InterPro" id="IPR020568">
    <property type="entry name" value="Ribosomal_Su5_D2-typ_SF"/>
</dbReference>
<dbReference type="PANTHER" id="PTHR45866">
    <property type="entry name" value="DNA GYRASE/TOPOISOMERASE SUBUNIT B"/>
    <property type="match status" value="1"/>
</dbReference>
<keyword evidence="5" id="KW-0479">Metal-binding</keyword>
<dbReference type="InterPro" id="IPR002288">
    <property type="entry name" value="DNA_gyrase_B_C"/>
</dbReference>
<keyword evidence="10" id="KW-0238">DNA-binding</keyword>
<sequence length="640" mass="71622">MTDYNADAMEVLRDLAPIQKRPGMYTDTQNPTHTLMEIVDNAIDEAQNGYASQIDITLYQDGRYGVQDDGRGIPVDIHPVEKVSGVELILEIPHSGGKFSNKNYGFSGGLHGVGVTVVNALSKHVLARIKRNGQTHEITYSYAVKNGPLRLVPEGKVNKKDTGTYLEFIPCEKYFDTVKVDKDKLINLLRTKALLCPGVKINLHDEKQETCKTFHFENGVVGLIEEQPNFDQMPPDGLFHTAIDFHFDDEKTSPGHVSLWCYFTETSLLSNSFVNVIPTPQSGTHVNALRSAIFDSINDYATAHELLPKKKKFQLSTADVSSTFNFVLSLKMHDPDFAGQTKERLRMPSQKSSVLSRFLKDAFVLWLNQNPTVSEAIVAMAVKKANKRLREQEKIERKSLDGPMALPGKLVDCDSEDPMDSELFLVEGDSAGGSAKQARNRRNQAIMPLRGKIQNTWEVESDVVLSSDEISNIASAIGVDPGSEDISGLRYGKICILADADSDGLHIASLLTCLFVKHFYPVVESGHLYMAMPPLYRIDIGKETFYALDEAEKDRIISEASRKGSRAQPYTQRFKGLGEMNPEQLDETTLNPASRRLIQIQIDDKESLMEHMDMLLAKRRSGDRFNWLKDNGDKFETELL</sequence>
<comment type="cofactor">
    <cofactor evidence="2">
        <name>Mg(2+)</name>
        <dbReference type="ChEBI" id="CHEBI:18420"/>
    </cofactor>
</comment>
<comment type="catalytic activity">
    <reaction evidence="1">
        <text>ATP-dependent breakage, passage and rejoining of double-stranded DNA.</text>
        <dbReference type="EC" id="5.6.2.2"/>
    </reaction>
</comment>
<dbReference type="InterPro" id="IPR036890">
    <property type="entry name" value="HATPase_C_sf"/>
</dbReference>
<evidence type="ECO:0000256" key="11">
    <source>
        <dbReference type="ARBA" id="ARBA00023235"/>
    </source>
</evidence>
<organism evidence="13 14">
    <name type="scientific">Alteromonas mediterranea</name>
    <dbReference type="NCBI Taxonomy" id="314275"/>
    <lineage>
        <taxon>Bacteria</taxon>
        <taxon>Pseudomonadati</taxon>
        <taxon>Pseudomonadota</taxon>
        <taxon>Gammaproteobacteria</taxon>
        <taxon>Alteromonadales</taxon>
        <taxon>Alteromonadaceae</taxon>
        <taxon>Alteromonas/Salinimonas group</taxon>
        <taxon>Alteromonas</taxon>
    </lineage>
</organism>
<dbReference type="Pfam" id="PF02518">
    <property type="entry name" value="HATPase_c"/>
    <property type="match status" value="1"/>
</dbReference>
<dbReference type="Gene3D" id="3.40.50.670">
    <property type="match status" value="1"/>
</dbReference>
<dbReference type="GO" id="GO:0003918">
    <property type="term" value="F:DNA topoisomerase type II (double strand cut, ATP-hydrolyzing) activity"/>
    <property type="evidence" value="ECO:0007669"/>
    <property type="project" value="UniProtKB-EC"/>
</dbReference>
<dbReference type="PANTHER" id="PTHR45866:SF4">
    <property type="entry name" value="DNA TOPOISOMERASE 4 SUBUNIT B"/>
    <property type="match status" value="1"/>
</dbReference>